<evidence type="ECO:0000259" key="1">
    <source>
        <dbReference type="PROSITE" id="PS51186"/>
    </source>
</evidence>
<dbReference type="InterPro" id="IPR052564">
    <property type="entry name" value="N-acetyltrans/Recomb-assoc"/>
</dbReference>
<dbReference type="PANTHER" id="PTHR43451">
    <property type="entry name" value="ACETYLTRANSFERASE (GNAT) FAMILY PROTEIN"/>
    <property type="match status" value="1"/>
</dbReference>
<dbReference type="Gene3D" id="3.40.630.30">
    <property type="match status" value="1"/>
</dbReference>
<dbReference type="InterPro" id="IPR016181">
    <property type="entry name" value="Acyl_CoA_acyltransferase"/>
</dbReference>
<dbReference type="InterPro" id="IPR000182">
    <property type="entry name" value="GNAT_dom"/>
</dbReference>
<dbReference type="PROSITE" id="PS51186">
    <property type="entry name" value="GNAT"/>
    <property type="match status" value="1"/>
</dbReference>
<dbReference type="SUPFAM" id="SSF55729">
    <property type="entry name" value="Acyl-CoA N-acyltransferases (Nat)"/>
    <property type="match status" value="1"/>
</dbReference>
<feature type="domain" description="N-acetyltransferase" evidence="1">
    <location>
        <begin position="14"/>
        <end position="151"/>
    </location>
</feature>
<accession>A0A837G2E0</accession>
<protein>
    <submittedName>
        <fullName evidence="2">GCN5 family acetyltransferase</fullName>
    </submittedName>
</protein>
<keyword evidence="2" id="KW-0808">Transferase</keyword>
<organism evidence="2">
    <name type="scientific">Vibrio coralliilyticus</name>
    <dbReference type="NCBI Taxonomy" id="190893"/>
    <lineage>
        <taxon>Bacteria</taxon>
        <taxon>Pseudomonadati</taxon>
        <taxon>Pseudomonadota</taxon>
        <taxon>Gammaproteobacteria</taxon>
        <taxon>Vibrionales</taxon>
        <taxon>Vibrionaceae</taxon>
        <taxon>Vibrio</taxon>
    </lineage>
</organism>
<dbReference type="CDD" id="cd04301">
    <property type="entry name" value="NAT_SF"/>
    <property type="match status" value="1"/>
</dbReference>
<gene>
    <name evidence="2" type="ORF">TW71_21900</name>
</gene>
<dbReference type="PANTHER" id="PTHR43451:SF1">
    <property type="entry name" value="ACETYLTRANSFERASE"/>
    <property type="match status" value="1"/>
</dbReference>
<name>A0A837G2E0_9VIBR</name>
<proteinExistence type="predicted"/>
<sequence>MKKAGVEYSKSISELITPLTDKYVCPTCEESVRVVLLDSMAPEKIREYQESGYRYHVAEKSNGTIVGVIGMREETHLYHLFVSDEHQGQGLSRKLWETAMSDVKTRVEVTSFTVNSAINAELVYLSFGFKRINGVRNRGGMVDIPMELTLESN</sequence>
<dbReference type="EMBL" id="JXXR01000026">
    <property type="protein sequence ID" value="KJY67736.1"/>
    <property type="molecule type" value="Genomic_DNA"/>
</dbReference>
<comment type="caution">
    <text evidence="2">The sequence shown here is derived from an EMBL/GenBank/DDBJ whole genome shotgun (WGS) entry which is preliminary data.</text>
</comment>
<dbReference type="Pfam" id="PF13673">
    <property type="entry name" value="Acetyltransf_10"/>
    <property type="match status" value="1"/>
</dbReference>
<dbReference type="AlphaFoldDB" id="A0A837G2E0"/>
<evidence type="ECO:0000313" key="2">
    <source>
        <dbReference type="EMBL" id="KJY67736.1"/>
    </source>
</evidence>
<reference evidence="2" key="1">
    <citation type="journal article" date="2015" name="BMC Genomics">
        <title>Genome mining reveals unlocked bioactive potential of marine Gram-negative bacteria.</title>
        <authorList>
            <person name="Machado H."/>
            <person name="Sonnenschein E.C."/>
            <person name="Melchiorsen J."/>
            <person name="Gram L."/>
        </authorList>
    </citation>
    <scope>NUCLEOTIDE SEQUENCE</scope>
    <source>
        <strain evidence="2">S2052</strain>
    </source>
</reference>
<dbReference type="GO" id="GO:0016747">
    <property type="term" value="F:acyltransferase activity, transferring groups other than amino-acyl groups"/>
    <property type="evidence" value="ECO:0007669"/>
    <property type="project" value="InterPro"/>
</dbReference>